<proteinExistence type="predicted"/>
<protein>
    <submittedName>
        <fullName evidence="1">Uncharacterized protein</fullName>
    </submittedName>
</protein>
<name>A0A915YI35_9BACT</name>
<accession>A0A915YI35</accession>
<dbReference type="InterPro" id="IPR019847">
    <property type="entry name" value="Gliding_motility_assoc_GldN"/>
</dbReference>
<dbReference type="Pfam" id="PF19841">
    <property type="entry name" value="GldN"/>
    <property type="match status" value="2"/>
</dbReference>
<gene>
    <name evidence="1" type="ORF">AsAng_0041180</name>
</gene>
<evidence type="ECO:0000313" key="2">
    <source>
        <dbReference type="Proteomes" id="UP001060919"/>
    </source>
</evidence>
<dbReference type="EMBL" id="AP026867">
    <property type="protein sequence ID" value="BDS13381.1"/>
    <property type="molecule type" value="Genomic_DNA"/>
</dbReference>
<organism evidence="1 2">
    <name type="scientific">Aureispira anguillae</name>
    <dbReference type="NCBI Taxonomy" id="2864201"/>
    <lineage>
        <taxon>Bacteria</taxon>
        <taxon>Pseudomonadati</taxon>
        <taxon>Bacteroidota</taxon>
        <taxon>Saprospiria</taxon>
        <taxon>Saprospirales</taxon>
        <taxon>Saprospiraceae</taxon>
        <taxon>Aureispira</taxon>
    </lineage>
</organism>
<sequence>MLHYRVNELHIYFSSSKYVIAMNYYSFFALSLILSLLIPAQTQANNELDQLFDNTDITWAAEVYTDYVPNINSYQFGKKEMKKRYGISRNNTDILKIQNEVDDQHIHPRPAGLAHKLFQLTANNFKAFKDASLKEQLSYDTYKDIVKQIKQDTVFTFNPATSKETMQVIVRELNPNEVEIFRVKQILHYNAKTNQLGVTPIAIAPILTTYSSTGEITKTTPLFWMPITEISQAMDLSPSNINWAKRLSRSISTDQITVIKGKGQIGDIVYSIIEKSEKNADKAKLYHTFGNFTPLEASEIKNIRSSIDTIITFNPTTFEEIVQVVSNKLDPQSVQKIRIIQNWVWDKRTQQMNIRLIAFAPIVNRYDEAKNFLNSGPMFYKKPNE</sequence>
<keyword evidence="2" id="KW-1185">Reference proteome</keyword>
<evidence type="ECO:0000313" key="1">
    <source>
        <dbReference type="EMBL" id="BDS13381.1"/>
    </source>
</evidence>
<dbReference type="KEGG" id="aup:AsAng_0041180"/>
<reference evidence="1" key="1">
    <citation type="submission" date="2022-09" db="EMBL/GenBank/DDBJ databases">
        <title>Aureispira anguillicida sp. nov., isolated from Leptocephalus of Japanese eel Anguilla japonica.</title>
        <authorList>
            <person name="Yuasa K."/>
            <person name="Mekata T."/>
            <person name="Ikunari K."/>
        </authorList>
    </citation>
    <scope>NUCLEOTIDE SEQUENCE</scope>
    <source>
        <strain evidence="1">EL160426</strain>
    </source>
</reference>
<dbReference type="AlphaFoldDB" id="A0A915YI35"/>
<dbReference type="Proteomes" id="UP001060919">
    <property type="component" value="Chromosome"/>
</dbReference>